<dbReference type="Proteomes" id="UP000054560">
    <property type="component" value="Unassembled WGS sequence"/>
</dbReference>
<dbReference type="Gene3D" id="2.60.200.20">
    <property type="match status" value="1"/>
</dbReference>
<dbReference type="InterPro" id="IPR008984">
    <property type="entry name" value="SMAD_FHA_dom_sf"/>
</dbReference>
<proteinExistence type="predicted"/>
<protein>
    <recommendedName>
        <fullName evidence="2">FHA domain-containing protein</fullName>
    </recommendedName>
</protein>
<dbReference type="Pfam" id="PF00498">
    <property type="entry name" value="FHA"/>
    <property type="match status" value="1"/>
</dbReference>
<evidence type="ECO:0000313" key="4">
    <source>
        <dbReference type="Proteomes" id="UP000054560"/>
    </source>
</evidence>
<accession>A0A0L0FK06</accession>
<dbReference type="GeneID" id="25911205"/>
<dbReference type="AlphaFoldDB" id="A0A0L0FK06"/>
<dbReference type="RefSeq" id="XP_014150723.1">
    <property type="nucleotide sequence ID" value="XM_014295248.1"/>
</dbReference>
<dbReference type="PROSITE" id="PS50006">
    <property type="entry name" value="FHA_DOMAIN"/>
    <property type="match status" value="1"/>
</dbReference>
<dbReference type="CDD" id="cd00060">
    <property type="entry name" value="FHA"/>
    <property type="match status" value="1"/>
</dbReference>
<dbReference type="EMBL" id="KQ242950">
    <property type="protein sequence ID" value="KNC76821.1"/>
    <property type="molecule type" value="Genomic_DNA"/>
</dbReference>
<dbReference type="InterPro" id="IPR000253">
    <property type="entry name" value="FHA_dom"/>
</dbReference>
<dbReference type="SUPFAM" id="SSF49879">
    <property type="entry name" value="SMAD/FHA domain"/>
    <property type="match status" value="1"/>
</dbReference>
<feature type="region of interest" description="Disordered" evidence="1">
    <location>
        <begin position="202"/>
        <end position="271"/>
    </location>
</feature>
<feature type="compositionally biased region" description="Basic and acidic residues" evidence="1">
    <location>
        <begin position="249"/>
        <end position="260"/>
    </location>
</feature>
<organism evidence="3 4">
    <name type="scientific">Sphaeroforma arctica JP610</name>
    <dbReference type="NCBI Taxonomy" id="667725"/>
    <lineage>
        <taxon>Eukaryota</taxon>
        <taxon>Ichthyosporea</taxon>
        <taxon>Ichthyophonida</taxon>
        <taxon>Sphaeroforma</taxon>
    </lineage>
</organism>
<name>A0A0L0FK06_9EUKA</name>
<evidence type="ECO:0000259" key="2">
    <source>
        <dbReference type="PROSITE" id="PS50006"/>
    </source>
</evidence>
<dbReference type="SMART" id="SM00240">
    <property type="entry name" value="FHA"/>
    <property type="match status" value="1"/>
</dbReference>
<evidence type="ECO:0000313" key="3">
    <source>
        <dbReference type="EMBL" id="KNC76821.1"/>
    </source>
</evidence>
<feature type="domain" description="FHA" evidence="2">
    <location>
        <begin position="97"/>
        <end position="145"/>
    </location>
</feature>
<gene>
    <name evidence="3" type="ORF">SARC_10701</name>
</gene>
<feature type="non-terminal residue" evidence="3">
    <location>
        <position position="1"/>
    </location>
</feature>
<reference evidence="3 4" key="1">
    <citation type="submission" date="2011-02" db="EMBL/GenBank/DDBJ databases">
        <title>The Genome Sequence of Sphaeroforma arctica JP610.</title>
        <authorList>
            <consortium name="The Broad Institute Genome Sequencing Platform"/>
            <person name="Russ C."/>
            <person name="Cuomo C."/>
            <person name="Young S.K."/>
            <person name="Zeng Q."/>
            <person name="Gargeya S."/>
            <person name="Alvarado L."/>
            <person name="Berlin A."/>
            <person name="Chapman S.B."/>
            <person name="Chen Z."/>
            <person name="Freedman E."/>
            <person name="Gellesch M."/>
            <person name="Goldberg J."/>
            <person name="Griggs A."/>
            <person name="Gujja S."/>
            <person name="Heilman E."/>
            <person name="Heiman D."/>
            <person name="Howarth C."/>
            <person name="Mehta T."/>
            <person name="Neiman D."/>
            <person name="Pearson M."/>
            <person name="Roberts A."/>
            <person name="Saif S."/>
            <person name="Shea T."/>
            <person name="Shenoy N."/>
            <person name="Sisk P."/>
            <person name="Stolte C."/>
            <person name="Sykes S."/>
            <person name="White J."/>
            <person name="Yandava C."/>
            <person name="Burger G."/>
            <person name="Gray M.W."/>
            <person name="Holland P.W.H."/>
            <person name="King N."/>
            <person name="Lang F.B.F."/>
            <person name="Roger A.J."/>
            <person name="Ruiz-Trillo I."/>
            <person name="Haas B."/>
            <person name="Nusbaum C."/>
            <person name="Birren B."/>
        </authorList>
    </citation>
    <scope>NUCLEOTIDE SEQUENCE [LARGE SCALE GENOMIC DNA]</scope>
    <source>
        <strain evidence="3 4">JP610</strain>
    </source>
</reference>
<sequence>INATITLEDVRQHLAHSTMLTALPVTQSERAEEDQVIMIDETTAKVIAAEKPVSAFDGTIRSRVTMGELTRKPSKKWGKLLSLFTSHPNVDLTAECITVGRHWRCVVQLLDPNVSRLFCRLVHENDSVGIESLSRNGKLFVNNSQVMPYTGRKILVGDKISIVASSSFSFVFTGDFDSDDEEAQATTLSAIEQRRITQANVSAPKADGKAVAVPPADTKRNRRSYSQQAVAKGTPVVQVSNPSIPPNAKEYDSRSRDKASADTVNEAQSAKMKADKADQEMLYTKLQDALKIVSGLWKEHFKAKMVKPEDITDVSFADFPYYIDPMFMEQLIQSVYIYLKHPDYVAHTEGLSTLNRVCIYM</sequence>
<keyword evidence="4" id="KW-1185">Reference proteome</keyword>
<evidence type="ECO:0000256" key="1">
    <source>
        <dbReference type="SAM" id="MobiDB-lite"/>
    </source>
</evidence>